<protein>
    <submittedName>
        <fullName evidence="14 15">PBPe domain-containing protein</fullName>
    </submittedName>
</protein>
<accession>A0A1I8GGQ7</accession>
<dbReference type="GO" id="GO:0005886">
    <property type="term" value="C:plasma membrane"/>
    <property type="evidence" value="ECO:0007669"/>
    <property type="project" value="TreeGrafter"/>
</dbReference>
<dbReference type="WBParaSite" id="maker-uti_cns_0001907-snap-gene-0.5-mRNA-1">
    <property type="protein sequence ID" value="maker-uti_cns_0001907-snap-gene-0.5-mRNA-1"/>
    <property type="gene ID" value="maker-uti_cns_0001907-snap-gene-0.5"/>
</dbReference>
<evidence type="ECO:0000313" key="14">
    <source>
        <dbReference type="WBParaSite" id="maker-uti_cns_0000422-snap-gene-1.11-mRNA-1"/>
    </source>
</evidence>
<keyword evidence="13" id="KW-1185">Reference proteome</keyword>
<keyword evidence="8 12" id="KW-0472">Membrane</keyword>
<keyword evidence="3 11" id="KW-0894">Sodium channel</keyword>
<dbReference type="Gene3D" id="2.60.470.10">
    <property type="entry name" value="Acid-sensing ion channels like domains"/>
    <property type="match status" value="1"/>
</dbReference>
<evidence type="ECO:0000313" key="15">
    <source>
        <dbReference type="WBParaSite" id="maker-uti_cns_0001907-snap-gene-0.5-mRNA-1"/>
    </source>
</evidence>
<keyword evidence="6" id="KW-0915">Sodium</keyword>
<dbReference type="Proteomes" id="UP000095280">
    <property type="component" value="Unplaced"/>
</dbReference>
<dbReference type="WBParaSite" id="maker-uti_cns_0000422-snap-gene-1.11-mRNA-1">
    <property type="protein sequence ID" value="maker-uti_cns_0000422-snap-gene-1.11-mRNA-1"/>
    <property type="gene ID" value="maker-uti_cns_0000422-snap-gene-1.11"/>
</dbReference>
<evidence type="ECO:0000256" key="4">
    <source>
        <dbReference type="ARBA" id="ARBA00022692"/>
    </source>
</evidence>
<evidence type="ECO:0000256" key="2">
    <source>
        <dbReference type="ARBA" id="ARBA00022448"/>
    </source>
</evidence>
<feature type="transmembrane region" description="Helical" evidence="12">
    <location>
        <begin position="49"/>
        <end position="71"/>
    </location>
</feature>
<dbReference type="AlphaFoldDB" id="A0A1I8GGQ7"/>
<dbReference type="GO" id="GO:0015280">
    <property type="term" value="F:ligand-gated sodium channel activity"/>
    <property type="evidence" value="ECO:0007669"/>
    <property type="project" value="TreeGrafter"/>
</dbReference>
<evidence type="ECO:0000256" key="7">
    <source>
        <dbReference type="ARBA" id="ARBA00023065"/>
    </source>
</evidence>
<sequence>MTADALNSSRRPRSCCDKSWRSARRSVLSQAATESTAHGLSRTVGDRHWVVRMLWLLAFLVVVSVLLKLLVDAVNRLASQPVSTAVSPNLEKFAFPDIHICSYPMISASYSATMSEAELNYTNWKINRIMNVLHLANITGEELVRLAAQIFVGSVPYSFLSRNMGMRMEQTIIGATVMPVTHNLVLDVDIIKLSHYKFLNCFTIRPKTSTAQRLLSYVAGHLDITLFADATYNKTLKLGNDTIDVRGLGFINYELLIGSGFRIYFTERGRYPDEYSTSVAVSPGFHHQISLSMRVNSLAKDKKQCVSDKPLESIYDAETGKGNKYNYSLGTCYAKSLSRMFHELGLNCYIAGYSPIMYSDRNVTCCNNLTSLLDAYYSSSIPLKSVLQAIHFIQKLYNGSVVREMVDSVSKMESNCQFSRPCEERIYEPSVTFVLFPLRQGLRTELTNIFKQLTEDRQKTYFVPGREWMVNLFSSAYGPSSTTESEKELVDAASENIVRLHIHAGELSSTLLKQDISYNFEDLTAGVGGLMGLFMGGSVLTLLELIELFACLILGRQLTARNAANSEGDSTVTGHAGNAEVQLEIGSDQNTVF</sequence>
<evidence type="ECO:0000256" key="10">
    <source>
        <dbReference type="ARBA" id="ARBA00023303"/>
    </source>
</evidence>
<reference evidence="14 15" key="1">
    <citation type="submission" date="2016-11" db="UniProtKB">
        <authorList>
            <consortium name="WormBaseParasite"/>
        </authorList>
    </citation>
    <scope>IDENTIFICATION</scope>
</reference>
<evidence type="ECO:0000256" key="9">
    <source>
        <dbReference type="ARBA" id="ARBA00023201"/>
    </source>
</evidence>
<dbReference type="PRINTS" id="PR01078">
    <property type="entry name" value="AMINACHANNEL"/>
</dbReference>
<dbReference type="Gene3D" id="1.10.287.770">
    <property type="entry name" value="YojJ-like"/>
    <property type="match status" value="1"/>
</dbReference>
<feature type="transmembrane region" description="Helical" evidence="12">
    <location>
        <begin position="530"/>
        <end position="554"/>
    </location>
</feature>
<evidence type="ECO:0000256" key="8">
    <source>
        <dbReference type="ARBA" id="ARBA00023136"/>
    </source>
</evidence>
<keyword evidence="9 11" id="KW-0739">Sodium transport</keyword>
<dbReference type="PANTHER" id="PTHR11690">
    <property type="entry name" value="AMILORIDE-SENSITIVE SODIUM CHANNEL-RELATED"/>
    <property type="match status" value="1"/>
</dbReference>
<evidence type="ECO:0000256" key="5">
    <source>
        <dbReference type="ARBA" id="ARBA00022989"/>
    </source>
</evidence>
<keyword evidence="10 11" id="KW-0407">Ion channel</keyword>
<comment type="subcellular location">
    <subcellularLocation>
        <location evidence="1">Membrane</location>
        <topology evidence="1">Multi-pass membrane protein</topology>
    </subcellularLocation>
</comment>
<evidence type="ECO:0000256" key="1">
    <source>
        <dbReference type="ARBA" id="ARBA00004141"/>
    </source>
</evidence>
<evidence type="ECO:0000256" key="3">
    <source>
        <dbReference type="ARBA" id="ARBA00022461"/>
    </source>
</evidence>
<organism evidence="13 15">
    <name type="scientific">Macrostomum lignano</name>
    <dbReference type="NCBI Taxonomy" id="282301"/>
    <lineage>
        <taxon>Eukaryota</taxon>
        <taxon>Metazoa</taxon>
        <taxon>Spiralia</taxon>
        <taxon>Lophotrochozoa</taxon>
        <taxon>Platyhelminthes</taxon>
        <taxon>Rhabditophora</taxon>
        <taxon>Macrostomorpha</taxon>
        <taxon>Macrostomida</taxon>
        <taxon>Macrostomidae</taxon>
        <taxon>Macrostomum</taxon>
    </lineage>
</organism>
<keyword evidence="2 11" id="KW-0813">Transport</keyword>
<dbReference type="InterPro" id="IPR001873">
    <property type="entry name" value="ENaC"/>
</dbReference>
<evidence type="ECO:0000256" key="6">
    <source>
        <dbReference type="ARBA" id="ARBA00023053"/>
    </source>
</evidence>
<keyword evidence="4 11" id="KW-0812">Transmembrane</keyword>
<dbReference type="PANTHER" id="PTHR11690:SF300">
    <property type="entry name" value="PICKPOCKET PROTEIN 19"/>
    <property type="match status" value="1"/>
</dbReference>
<evidence type="ECO:0000313" key="13">
    <source>
        <dbReference type="Proteomes" id="UP000095280"/>
    </source>
</evidence>
<keyword evidence="5 12" id="KW-1133">Transmembrane helix</keyword>
<comment type="similarity">
    <text evidence="11">Belongs to the amiloride-sensitive sodium channel (TC 1.A.6) family.</text>
</comment>
<keyword evidence="7 11" id="KW-0406">Ion transport</keyword>
<evidence type="ECO:0000256" key="11">
    <source>
        <dbReference type="RuleBase" id="RU000679"/>
    </source>
</evidence>
<name>A0A1I8GGQ7_9PLAT</name>
<dbReference type="Pfam" id="PF00858">
    <property type="entry name" value="ASC"/>
    <property type="match status" value="1"/>
</dbReference>
<proteinExistence type="inferred from homology"/>
<evidence type="ECO:0000256" key="12">
    <source>
        <dbReference type="SAM" id="Phobius"/>
    </source>
</evidence>